<feature type="compositionally biased region" description="Polar residues" evidence="10">
    <location>
        <begin position="141"/>
        <end position="164"/>
    </location>
</feature>
<dbReference type="Proteomes" id="UP000749559">
    <property type="component" value="Unassembled WGS sequence"/>
</dbReference>
<keyword evidence="9" id="KW-0012">Acyltransferase</keyword>
<feature type="domain" description="N-acetyltransferase ESCO zinc-finger" evidence="11">
    <location>
        <begin position="568"/>
        <end position="607"/>
    </location>
</feature>
<dbReference type="InterPro" id="IPR016181">
    <property type="entry name" value="Acyl_CoA_acyltransferase"/>
</dbReference>
<dbReference type="GO" id="GO:0008270">
    <property type="term" value="F:zinc ion binding"/>
    <property type="evidence" value="ECO:0007669"/>
    <property type="project" value="UniProtKB-KW"/>
</dbReference>
<dbReference type="GO" id="GO:0007064">
    <property type="term" value="P:mitotic sister chromatid cohesion"/>
    <property type="evidence" value="ECO:0007669"/>
    <property type="project" value="TreeGrafter"/>
</dbReference>
<proteinExistence type="inferred from homology"/>
<evidence type="ECO:0000256" key="6">
    <source>
        <dbReference type="ARBA" id="ARBA00022833"/>
    </source>
</evidence>
<dbReference type="InterPro" id="IPR028005">
    <property type="entry name" value="AcTrfase_ESCO_Znf_dom"/>
</dbReference>
<keyword evidence="8" id="KW-0131">Cell cycle</keyword>
<feature type="domain" description="N-acetyltransferase ESCO acetyl-transferase" evidence="12">
    <location>
        <begin position="721"/>
        <end position="788"/>
    </location>
</feature>
<dbReference type="GO" id="GO:0005634">
    <property type="term" value="C:nucleus"/>
    <property type="evidence" value="ECO:0007669"/>
    <property type="project" value="UniProtKB-SubCell"/>
</dbReference>
<comment type="subcellular location">
    <subcellularLocation>
        <location evidence="1">Nucleus</location>
    </subcellularLocation>
</comment>
<evidence type="ECO:0000256" key="3">
    <source>
        <dbReference type="ARBA" id="ARBA00022679"/>
    </source>
</evidence>
<dbReference type="AlphaFoldDB" id="A0A8S4N2A8"/>
<dbReference type="PANTHER" id="PTHR45884:SF2">
    <property type="entry name" value="N-ACETYLTRANSFERASE ECO"/>
    <property type="match status" value="1"/>
</dbReference>
<feature type="compositionally biased region" description="Basic and acidic residues" evidence="10">
    <location>
        <begin position="188"/>
        <end position="198"/>
    </location>
</feature>
<feature type="compositionally biased region" description="Polar residues" evidence="10">
    <location>
        <begin position="362"/>
        <end position="387"/>
    </location>
</feature>
<feature type="compositionally biased region" description="Polar residues" evidence="10">
    <location>
        <begin position="405"/>
        <end position="427"/>
    </location>
</feature>
<evidence type="ECO:0000259" key="12">
    <source>
        <dbReference type="Pfam" id="PF13880"/>
    </source>
</evidence>
<dbReference type="GO" id="GO:0061733">
    <property type="term" value="F:protein-lysine-acetyltransferase activity"/>
    <property type="evidence" value="ECO:0007669"/>
    <property type="project" value="TreeGrafter"/>
</dbReference>
<evidence type="ECO:0000256" key="10">
    <source>
        <dbReference type="SAM" id="MobiDB-lite"/>
    </source>
</evidence>
<evidence type="ECO:0000259" key="11">
    <source>
        <dbReference type="Pfam" id="PF13878"/>
    </source>
</evidence>
<dbReference type="InterPro" id="IPR028009">
    <property type="entry name" value="ESCO_Acetyltransf_dom"/>
</dbReference>
<keyword evidence="14" id="KW-1185">Reference proteome</keyword>
<feature type="compositionally biased region" description="Polar residues" evidence="10">
    <location>
        <begin position="445"/>
        <end position="468"/>
    </location>
</feature>
<gene>
    <name evidence="13" type="ORF">OFUS_LOCUS2242</name>
</gene>
<feature type="region of interest" description="Disordered" evidence="10">
    <location>
        <begin position="445"/>
        <end position="515"/>
    </location>
</feature>
<feature type="compositionally biased region" description="Basic and acidic residues" evidence="10">
    <location>
        <begin position="65"/>
        <end position="81"/>
    </location>
</feature>
<dbReference type="OrthoDB" id="428854at2759"/>
<evidence type="ECO:0000256" key="2">
    <source>
        <dbReference type="ARBA" id="ARBA00005816"/>
    </source>
</evidence>
<evidence type="ECO:0000256" key="7">
    <source>
        <dbReference type="ARBA" id="ARBA00023242"/>
    </source>
</evidence>
<evidence type="ECO:0000256" key="1">
    <source>
        <dbReference type="ARBA" id="ARBA00004123"/>
    </source>
</evidence>
<feature type="compositionally biased region" description="Basic residues" evidence="10">
    <location>
        <begin position="175"/>
        <end position="185"/>
    </location>
</feature>
<name>A0A8S4N2A8_OWEFU</name>
<dbReference type="SUPFAM" id="SSF55729">
    <property type="entry name" value="Acyl-CoA N-acyltransferases (Nat)"/>
    <property type="match status" value="1"/>
</dbReference>
<organism evidence="13 14">
    <name type="scientific">Owenia fusiformis</name>
    <name type="common">Polychaete worm</name>
    <dbReference type="NCBI Taxonomy" id="6347"/>
    <lineage>
        <taxon>Eukaryota</taxon>
        <taxon>Metazoa</taxon>
        <taxon>Spiralia</taxon>
        <taxon>Lophotrochozoa</taxon>
        <taxon>Annelida</taxon>
        <taxon>Polychaeta</taxon>
        <taxon>Sedentaria</taxon>
        <taxon>Canalipalpata</taxon>
        <taxon>Sabellida</taxon>
        <taxon>Oweniida</taxon>
        <taxon>Oweniidae</taxon>
        <taxon>Owenia</taxon>
    </lineage>
</organism>
<feature type="compositionally biased region" description="Acidic residues" evidence="10">
    <location>
        <begin position="223"/>
        <end position="238"/>
    </location>
</feature>
<evidence type="ECO:0000313" key="13">
    <source>
        <dbReference type="EMBL" id="CAH1774868.1"/>
    </source>
</evidence>
<feature type="compositionally biased region" description="Low complexity" evidence="10">
    <location>
        <begin position="118"/>
        <end position="132"/>
    </location>
</feature>
<evidence type="ECO:0000256" key="8">
    <source>
        <dbReference type="ARBA" id="ARBA00023306"/>
    </source>
</evidence>
<feature type="compositionally biased region" description="Low complexity" evidence="10">
    <location>
        <begin position="475"/>
        <end position="490"/>
    </location>
</feature>
<dbReference type="Pfam" id="PF13880">
    <property type="entry name" value="Acetyltransf_13"/>
    <property type="match status" value="1"/>
</dbReference>
<keyword evidence="5" id="KW-0863">Zinc-finger</keyword>
<sequence>MSTTKQQSVIDWLHKMHGQSRTPMRKKKSTPPSSKSKSPFKKKQSSSKKSLDFVKTDSAVSNKGHSREESKIKENVPEKPTKVSPTFNTGSFYKPTSKKRYLSPVEHQDVKMRAEGISSPESSASSSEVEVSTGKRRSREVSTSTSKIGNKPDSSVLSSRNEINSVVKVRTIKQAMRKGKGRRNVKASQEKQDEENKVKITKAQKLNVKPVQKLTPSKILAQVEEDSDINWSSSDEENSPQKQQLMKDDTNISKVIKKDSELAETPSKRRKLNLNVKPLSPVKVRRNARGFDIKPVSPVKITSVTPVQSETPTGEASPCDSSGGKRFFKSRKTPSTNSDDSKKSNVSSVVNKKGFHLKFQPKTLSSKFSSPKPDSTRLNLLKGSTPTWKKKWPNMQMKDIPDSGIDTSTTEPSANIDQNTPLLFSDTNSVGGSDSIALISEVNSLSSRNASPKSATSVSSIKRSSPRTPNGKCDSLSSSGSKNGSPSVPDVKSDSPRENAKKYFPLFNRTPPVSPGHLKMRQTKLTMSPLTPLNSVFSFKGSEAGSGKRSPRLTRLSKLKPETDGMEQYILDAGQKNIGAVQCPTCHMRYTQGEPTDEASHSKFHKRMLTVLKFNGWKKENVVAEFEDGSRIIVVLPTDTNCMKKVDSVKSVVDEDLAFTNAPSPACKSNMKTYMCIFNQRIIGVCIAEVITKGYRVIQDTQSQSSTQGLRAWYCSSQAESAKCGISRIWVDKGYRHQGIATRLLDAMRTNFMFSYHLSKKELAFSDPTNDGKMFAMKYTETPEFLVYKYNM</sequence>
<dbReference type="GO" id="GO:0000785">
    <property type="term" value="C:chromatin"/>
    <property type="evidence" value="ECO:0007669"/>
    <property type="project" value="TreeGrafter"/>
</dbReference>
<feature type="region of interest" description="Disordered" evidence="10">
    <location>
        <begin position="1"/>
        <end position="198"/>
    </location>
</feature>
<dbReference type="Pfam" id="PF13878">
    <property type="entry name" value="zf-C2H2_3"/>
    <property type="match status" value="1"/>
</dbReference>
<accession>A0A8S4N2A8</accession>
<feature type="compositionally biased region" description="Basic and acidic residues" evidence="10">
    <location>
        <begin position="491"/>
        <end position="501"/>
    </location>
</feature>
<evidence type="ECO:0000256" key="4">
    <source>
        <dbReference type="ARBA" id="ARBA00022723"/>
    </source>
</evidence>
<feature type="region of interest" description="Disordered" evidence="10">
    <location>
        <begin position="222"/>
        <end position="427"/>
    </location>
</feature>
<evidence type="ECO:0000256" key="5">
    <source>
        <dbReference type="ARBA" id="ARBA00022771"/>
    </source>
</evidence>
<comment type="similarity">
    <text evidence="2">Belongs to the acetyltransferase family. ECO subfamily.</text>
</comment>
<keyword evidence="3" id="KW-0808">Transferase</keyword>
<evidence type="ECO:0000313" key="14">
    <source>
        <dbReference type="Proteomes" id="UP000749559"/>
    </source>
</evidence>
<keyword evidence="7" id="KW-0539">Nucleus</keyword>
<reference evidence="13" key="1">
    <citation type="submission" date="2022-03" db="EMBL/GenBank/DDBJ databases">
        <authorList>
            <person name="Martin C."/>
        </authorList>
    </citation>
    <scope>NUCLEOTIDE SEQUENCE</scope>
</reference>
<dbReference type="EMBL" id="CAIIXF020000001">
    <property type="protein sequence ID" value="CAH1774868.1"/>
    <property type="molecule type" value="Genomic_DNA"/>
</dbReference>
<feature type="compositionally biased region" description="Basic and acidic residues" evidence="10">
    <location>
        <begin position="245"/>
        <end position="261"/>
    </location>
</feature>
<keyword evidence="6" id="KW-0862">Zinc</keyword>
<feature type="compositionally biased region" description="Basic residues" evidence="10">
    <location>
        <begin position="15"/>
        <end position="29"/>
    </location>
</feature>
<evidence type="ECO:0000256" key="9">
    <source>
        <dbReference type="ARBA" id="ARBA00023315"/>
    </source>
</evidence>
<dbReference type="PANTHER" id="PTHR45884">
    <property type="entry name" value="N-ACETYLTRANSFERASE ECO"/>
    <property type="match status" value="1"/>
</dbReference>
<keyword evidence="4" id="KW-0479">Metal-binding</keyword>
<dbReference type="CDD" id="cd04301">
    <property type="entry name" value="NAT_SF"/>
    <property type="match status" value="1"/>
</dbReference>
<comment type="caution">
    <text evidence="13">The sequence shown here is derived from an EMBL/GenBank/DDBJ whole genome shotgun (WGS) entry which is preliminary data.</text>
</comment>
<feature type="compositionally biased region" description="Polar residues" evidence="10">
    <location>
        <begin position="300"/>
        <end position="314"/>
    </location>
</feature>
<dbReference type="Gene3D" id="3.40.630.30">
    <property type="match status" value="1"/>
</dbReference>
<protein>
    <submittedName>
        <fullName evidence="13">Uncharacterized protein</fullName>
    </submittedName>
</protein>